<proteinExistence type="predicted"/>
<accession>A0A645J1V4</accession>
<comment type="caution">
    <text evidence="2">The sequence shown here is derived from an EMBL/GenBank/DDBJ whole genome shotgun (WGS) entry which is preliminary data.</text>
</comment>
<feature type="region of interest" description="Disordered" evidence="1">
    <location>
        <begin position="35"/>
        <end position="59"/>
    </location>
</feature>
<feature type="compositionally biased region" description="Basic and acidic residues" evidence="1">
    <location>
        <begin position="38"/>
        <end position="59"/>
    </location>
</feature>
<name>A0A645J1V4_9ZZZZ</name>
<protein>
    <submittedName>
        <fullName evidence="2">Uncharacterized protein</fullName>
    </submittedName>
</protein>
<dbReference type="EMBL" id="VSSQ01128216">
    <property type="protein sequence ID" value="MPN57092.1"/>
    <property type="molecule type" value="Genomic_DNA"/>
</dbReference>
<sequence>MFLRGKSADNHKATQILSGNKVHFVYQLLNQLESGRGYGHEDHDKPDEHNAGKRDDPAH</sequence>
<dbReference type="AlphaFoldDB" id="A0A645J1V4"/>
<gene>
    <name evidence="2" type="ORF">SDC9_204786</name>
</gene>
<reference evidence="2" key="1">
    <citation type="submission" date="2019-08" db="EMBL/GenBank/DDBJ databases">
        <authorList>
            <person name="Kucharzyk K."/>
            <person name="Murdoch R.W."/>
            <person name="Higgins S."/>
            <person name="Loffler F."/>
        </authorList>
    </citation>
    <scope>NUCLEOTIDE SEQUENCE</scope>
</reference>
<evidence type="ECO:0000256" key="1">
    <source>
        <dbReference type="SAM" id="MobiDB-lite"/>
    </source>
</evidence>
<organism evidence="2">
    <name type="scientific">bioreactor metagenome</name>
    <dbReference type="NCBI Taxonomy" id="1076179"/>
    <lineage>
        <taxon>unclassified sequences</taxon>
        <taxon>metagenomes</taxon>
        <taxon>ecological metagenomes</taxon>
    </lineage>
</organism>
<evidence type="ECO:0000313" key="2">
    <source>
        <dbReference type="EMBL" id="MPN57092.1"/>
    </source>
</evidence>